<reference evidence="2" key="1">
    <citation type="submission" date="2019-03" db="EMBL/GenBank/DDBJ databases">
        <title>Lake Tanganyika Metagenome-Assembled Genomes (MAGs).</title>
        <authorList>
            <person name="Tran P."/>
        </authorList>
    </citation>
    <scope>NUCLEOTIDE SEQUENCE</scope>
    <source>
        <strain evidence="2">M_DeepCast_50m_m2_156</strain>
    </source>
</reference>
<dbReference type="Gene3D" id="3.40.50.1010">
    <property type="entry name" value="5'-nuclease"/>
    <property type="match status" value="1"/>
</dbReference>
<dbReference type="SUPFAM" id="SSF88723">
    <property type="entry name" value="PIN domain-like"/>
    <property type="match status" value="1"/>
</dbReference>
<evidence type="ECO:0000313" key="3">
    <source>
        <dbReference type="Proteomes" id="UP000774699"/>
    </source>
</evidence>
<evidence type="ECO:0000313" key="2">
    <source>
        <dbReference type="EMBL" id="MBM3282344.1"/>
    </source>
</evidence>
<organism evidence="2 3">
    <name type="scientific">Candidatus Iainarchaeum sp</name>
    <dbReference type="NCBI Taxonomy" id="3101447"/>
    <lineage>
        <taxon>Archaea</taxon>
        <taxon>Candidatus Iainarchaeota</taxon>
        <taxon>Candidatus Iainarchaeia</taxon>
        <taxon>Candidatus Iainarchaeales</taxon>
        <taxon>Candidatus Iainarchaeaceae</taxon>
        <taxon>Candidatus Iainarchaeum</taxon>
    </lineage>
</organism>
<proteinExistence type="predicted"/>
<name>A0A8T4C810_9ARCH</name>
<evidence type="ECO:0000259" key="1">
    <source>
        <dbReference type="Pfam" id="PF01850"/>
    </source>
</evidence>
<accession>A0A8T4C810</accession>
<dbReference type="Pfam" id="PF01850">
    <property type="entry name" value="PIN"/>
    <property type="match status" value="1"/>
</dbReference>
<dbReference type="InterPro" id="IPR002716">
    <property type="entry name" value="PIN_dom"/>
</dbReference>
<gene>
    <name evidence="2" type="ORF">FJY86_03325</name>
</gene>
<dbReference type="EMBL" id="VGJJ01000024">
    <property type="protein sequence ID" value="MBM3282344.1"/>
    <property type="molecule type" value="Genomic_DNA"/>
</dbReference>
<sequence>MYSHTKTDGMTGNNYLIDTSAWIEYFQGTSLGQKVKDIRNDAHSSFFSIGIVLSELTSTLIRNGHDPEPCCEHILSISTMIEPTHRDYLDAGIKHAEMKKTENRISYSDALLLVLSEKRRMKIVSKDEHLKGKNTLFLR</sequence>
<feature type="domain" description="PIN" evidence="1">
    <location>
        <begin position="15"/>
        <end position="131"/>
    </location>
</feature>
<dbReference type="InterPro" id="IPR029060">
    <property type="entry name" value="PIN-like_dom_sf"/>
</dbReference>
<dbReference type="AlphaFoldDB" id="A0A8T4C810"/>
<dbReference type="Proteomes" id="UP000774699">
    <property type="component" value="Unassembled WGS sequence"/>
</dbReference>
<comment type="caution">
    <text evidence="2">The sequence shown here is derived from an EMBL/GenBank/DDBJ whole genome shotgun (WGS) entry which is preliminary data.</text>
</comment>
<protein>
    <submittedName>
        <fullName evidence="2">PIN domain-containing protein</fullName>
    </submittedName>
</protein>